<accession>A0A828YBE2</accession>
<sequence length="75" mass="8519">MKVLIDIKDNKAQALLEILKDLASVKFKIITETKKEKEPTKKEILEGIKQGFKEVKLARAGKLKLKSAKELLDEL</sequence>
<gene>
    <name evidence="1" type="ORF">LEP1GSC131_1569</name>
</gene>
<comment type="caution">
    <text evidence="1">The sequence shown here is derived from an EMBL/GenBank/DDBJ whole genome shotgun (WGS) entry which is preliminary data.</text>
</comment>
<organism evidence="1 2">
    <name type="scientific">Leptospira kirschneri str. 200802841</name>
    <dbReference type="NCBI Taxonomy" id="1193047"/>
    <lineage>
        <taxon>Bacteria</taxon>
        <taxon>Pseudomonadati</taxon>
        <taxon>Spirochaetota</taxon>
        <taxon>Spirochaetia</taxon>
        <taxon>Leptospirales</taxon>
        <taxon>Leptospiraceae</taxon>
        <taxon>Leptospira</taxon>
    </lineage>
</organism>
<evidence type="ECO:0000313" key="2">
    <source>
        <dbReference type="Proteomes" id="UP000006339"/>
    </source>
</evidence>
<dbReference type="EMBL" id="AKWH02000001">
    <property type="protein sequence ID" value="EKO53932.1"/>
    <property type="molecule type" value="Genomic_DNA"/>
</dbReference>
<reference evidence="1" key="1">
    <citation type="submission" date="2012-10" db="EMBL/GenBank/DDBJ databases">
        <authorList>
            <person name="Harkins D.M."/>
            <person name="Durkin A.S."/>
            <person name="Brinkac L.M."/>
            <person name="Selengut J.D."/>
            <person name="Sanka R."/>
            <person name="DePew J."/>
            <person name="Purushe J."/>
            <person name="Picardeau M."/>
            <person name="Werts C."/>
            <person name="Goarant C."/>
            <person name="Vinetz J.M."/>
            <person name="Sutton G.G."/>
            <person name="Nelson W.C."/>
            <person name="Fouts D.E."/>
        </authorList>
    </citation>
    <scope>NUCLEOTIDE SEQUENCE [LARGE SCALE GENOMIC DNA]</scope>
    <source>
        <strain evidence="1">200802841</strain>
    </source>
</reference>
<keyword evidence="2" id="KW-1185">Reference proteome</keyword>
<proteinExistence type="predicted"/>
<dbReference type="RefSeq" id="WP_004769309.1">
    <property type="nucleotide sequence ID" value="NZ_AKWH02000001.1"/>
</dbReference>
<name>A0A828YBE2_9LEPT</name>
<evidence type="ECO:0000313" key="1">
    <source>
        <dbReference type="EMBL" id="EKO53932.1"/>
    </source>
</evidence>
<dbReference type="Proteomes" id="UP000006339">
    <property type="component" value="Unassembled WGS sequence"/>
</dbReference>
<protein>
    <submittedName>
        <fullName evidence="1">Uncharacterized protein</fullName>
    </submittedName>
</protein>
<dbReference type="AlphaFoldDB" id="A0A828YBE2"/>